<reference evidence="1 2" key="1">
    <citation type="journal article" date="2007" name="Proc. Natl. Acad. Sci. U.S.A.">
        <title>Genome and proteome of long-chain alkane degrading Geobacillus thermodenitrificans NG80-2 isolated from a deep-subsurface oil reservoir.</title>
        <authorList>
            <person name="Feng L."/>
            <person name="Wang W."/>
            <person name="Cheng J."/>
            <person name="Ren Y."/>
            <person name="Zhao G."/>
            <person name="Gao C."/>
            <person name="Tang Y."/>
            <person name="Liu X."/>
            <person name="Han W."/>
            <person name="Peng X."/>
            <person name="Liu R."/>
            <person name="Wang L."/>
        </authorList>
    </citation>
    <scope>NUCLEOTIDE SEQUENCE [LARGE SCALE GENOMIC DNA]</scope>
    <source>
        <strain evidence="1 2">NG80-2</strain>
    </source>
</reference>
<organism evidence="1 2">
    <name type="scientific">Geobacillus thermodenitrificans (strain NG80-2)</name>
    <dbReference type="NCBI Taxonomy" id="420246"/>
    <lineage>
        <taxon>Bacteria</taxon>
        <taxon>Bacillati</taxon>
        <taxon>Bacillota</taxon>
        <taxon>Bacilli</taxon>
        <taxon>Bacillales</taxon>
        <taxon>Anoxybacillaceae</taxon>
        <taxon>Geobacillus</taxon>
    </lineage>
</organism>
<proteinExistence type="predicted"/>
<name>A4ITT3_GEOTN</name>
<dbReference type="Proteomes" id="UP000001578">
    <property type="component" value="Chromosome"/>
</dbReference>
<sequence length="56" mass="6612">MPCKSISQKGSEKRSDREKMIERCAMRATDQFHSRLFQAVVLACFALFHHLEEEKR</sequence>
<protein>
    <submittedName>
        <fullName evidence="1">Uncharacterized protein</fullName>
    </submittedName>
</protein>
<gene>
    <name evidence="1" type="ordered locus">GTNG_3400</name>
</gene>
<dbReference type="EMBL" id="CP000557">
    <property type="protein sequence ID" value="ABO68737.1"/>
    <property type="molecule type" value="Genomic_DNA"/>
</dbReference>
<accession>A4ITT3</accession>
<dbReference type="KEGG" id="gtn:GTNG_3400"/>
<evidence type="ECO:0000313" key="2">
    <source>
        <dbReference type="Proteomes" id="UP000001578"/>
    </source>
</evidence>
<evidence type="ECO:0000313" key="1">
    <source>
        <dbReference type="EMBL" id="ABO68737.1"/>
    </source>
</evidence>
<dbReference type="HOGENOM" id="CLU_3007848_0_0_9"/>
<dbReference type="AlphaFoldDB" id="A4ITT3"/>